<proteinExistence type="inferred from homology"/>
<dbReference type="GO" id="GO:0007155">
    <property type="term" value="P:cell adhesion"/>
    <property type="evidence" value="ECO:0007669"/>
    <property type="project" value="InterPro"/>
</dbReference>
<comment type="subcellular location">
    <subcellularLocation>
        <location evidence="1">Cell envelope</location>
    </subcellularLocation>
</comment>
<reference evidence="7 8" key="1">
    <citation type="submission" date="2020-08" db="EMBL/GenBank/DDBJ databases">
        <title>Acidobacteriota in marine sediments use diverse sulfur dissimilation pathways.</title>
        <authorList>
            <person name="Wasmund K."/>
        </authorList>
    </citation>
    <scope>NUCLEOTIDE SEQUENCE [LARGE SCALE GENOMIC DNA]</scope>
    <source>
        <strain evidence="7">MAG AM3-A</strain>
    </source>
</reference>
<dbReference type="SUPFAM" id="SSF53807">
    <property type="entry name" value="Helical backbone' metal receptor"/>
    <property type="match status" value="1"/>
</dbReference>
<keyword evidence="5" id="KW-0732">Signal</keyword>
<organism evidence="7 8">
    <name type="scientific">Candidatus Sulfomarinibacter kjeldsenii</name>
    <dbReference type="NCBI Taxonomy" id="2885994"/>
    <lineage>
        <taxon>Bacteria</taxon>
        <taxon>Pseudomonadati</taxon>
        <taxon>Acidobacteriota</taxon>
        <taxon>Thermoanaerobaculia</taxon>
        <taxon>Thermoanaerobaculales</taxon>
        <taxon>Candidatus Sulfomarinibacteraceae</taxon>
        <taxon>Candidatus Sulfomarinibacter</taxon>
    </lineage>
</organism>
<dbReference type="InterPro" id="IPR006129">
    <property type="entry name" value="AdhesinB"/>
</dbReference>
<dbReference type="Gene3D" id="3.40.50.1980">
    <property type="entry name" value="Nitrogenase molybdenum iron protein domain"/>
    <property type="match status" value="2"/>
</dbReference>
<dbReference type="PRINTS" id="PR00691">
    <property type="entry name" value="ADHESINB"/>
</dbReference>
<sequence>MIKTALLPILILVAACGGSPDTTTGGGINVVATTNIVADLVRTVGGPEVTVEALMGPGIDPHLYKASAGDVRRMSSAEAIFYSGIHLEGKMSEVLEKMGERGVRTVAVGECVPEENLISSAEFSGLHDPHVWFDVGLWSQSVGCVAEMLAALDPDHAGEYLQRATDYADELNALDAWIQERVQVLAPDQRILVTAHDAFGYFGRAYGFEVRGLLGVSTASEAGTSDVQVLAEFIVEHEVPAIFVETSVPPRYVQALQEAVRARGFAVEIGGSLYSDSLGNPGTSAATYPGTVRENVETIVTALASAAVAD</sequence>
<protein>
    <submittedName>
        <fullName evidence="7">Zinc ABC transporter substrate-binding protein</fullName>
    </submittedName>
</protein>
<evidence type="ECO:0000256" key="5">
    <source>
        <dbReference type="ARBA" id="ARBA00022729"/>
    </source>
</evidence>
<keyword evidence="4" id="KW-0479">Metal-binding</keyword>
<dbReference type="AlphaFoldDB" id="A0A8J7C4F9"/>
<dbReference type="InterPro" id="IPR006127">
    <property type="entry name" value="ZnuA-like"/>
</dbReference>
<dbReference type="Proteomes" id="UP000598633">
    <property type="component" value="Unassembled WGS sequence"/>
</dbReference>
<evidence type="ECO:0000256" key="6">
    <source>
        <dbReference type="RuleBase" id="RU003512"/>
    </source>
</evidence>
<evidence type="ECO:0000256" key="1">
    <source>
        <dbReference type="ARBA" id="ARBA00004196"/>
    </source>
</evidence>
<dbReference type="GO" id="GO:0030001">
    <property type="term" value="P:metal ion transport"/>
    <property type="evidence" value="ECO:0007669"/>
    <property type="project" value="InterPro"/>
</dbReference>
<name>A0A8J7C4F9_9BACT</name>
<dbReference type="PROSITE" id="PS51257">
    <property type="entry name" value="PROKAR_LIPOPROTEIN"/>
    <property type="match status" value="1"/>
</dbReference>
<dbReference type="EMBL" id="JACXWA010000045">
    <property type="protein sequence ID" value="MBD3870246.1"/>
    <property type="molecule type" value="Genomic_DNA"/>
</dbReference>
<gene>
    <name evidence="7" type="ORF">IFJ97_02665</name>
</gene>
<evidence type="ECO:0000256" key="4">
    <source>
        <dbReference type="ARBA" id="ARBA00022723"/>
    </source>
</evidence>
<evidence type="ECO:0000256" key="2">
    <source>
        <dbReference type="ARBA" id="ARBA00011028"/>
    </source>
</evidence>
<dbReference type="InterPro" id="IPR006128">
    <property type="entry name" value="Lipoprotein_PsaA-like"/>
</dbReference>
<dbReference type="PANTHER" id="PTHR42953:SF1">
    <property type="entry name" value="METAL-BINDING PROTEIN HI_0362-RELATED"/>
    <property type="match status" value="1"/>
</dbReference>
<dbReference type="GO" id="GO:0046872">
    <property type="term" value="F:metal ion binding"/>
    <property type="evidence" value="ECO:0007669"/>
    <property type="project" value="UniProtKB-KW"/>
</dbReference>
<dbReference type="GO" id="GO:0030313">
    <property type="term" value="C:cell envelope"/>
    <property type="evidence" value="ECO:0007669"/>
    <property type="project" value="UniProtKB-SubCell"/>
</dbReference>
<evidence type="ECO:0000313" key="7">
    <source>
        <dbReference type="EMBL" id="MBD3870246.1"/>
    </source>
</evidence>
<dbReference type="PRINTS" id="PR00690">
    <property type="entry name" value="ADHESNFAMILY"/>
</dbReference>
<evidence type="ECO:0000313" key="8">
    <source>
        <dbReference type="Proteomes" id="UP000598633"/>
    </source>
</evidence>
<comment type="similarity">
    <text evidence="2 6">Belongs to the bacterial solute-binding protein 9 family.</text>
</comment>
<dbReference type="PANTHER" id="PTHR42953">
    <property type="entry name" value="HIGH-AFFINITY ZINC UPTAKE SYSTEM PROTEIN ZNUA-RELATED"/>
    <property type="match status" value="1"/>
</dbReference>
<dbReference type="Pfam" id="PF01297">
    <property type="entry name" value="ZnuA"/>
    <property type="match status" value="1"/>
</dbReference>
<accession>A0A8J7C4F9</accession>
<dbReference type="InterPro" id="IPR050492">
    <property type="entry name" value="Bact_metal-bind_prot9"/>
</dbReference>
<evidence type="ECO:0000256" key="3">
    <source>
        <dbReference type="ARBA" id="ARBA00022448"/>
    </source>
</evidence>
<keyword evidence="3 6" id="KW-0813">Transport</keyword>
<comment type="caution">
    <text evidence="7">The sequence shown here is derived from an EMBL/GenBank/DDBJ whole genome shotgun (WGS) entry which is preliminary data.</text>
</comment>